<dbReference type="InterPro" id="IPR013022">
    <property type="entry name" value="Xyl_isomerase-like_TIM-brl"/>
</dbReference>
<organism evidence="4 5">
    <name type="scientific">Nocardioides panacihumi</name>
    <dbReference type="NCBI Taxonomy" id="400774"/>
    <lineage>
        <taxon>Bacteria</taxon>
        <taxon>Bacillati</taxon>
        <taxon>Actinomycetota</taxon>
        <taxon>Actinomycetes</taxon>
        <taxon>Propionibacteriales</taxon>
        <taxon>Nocardioidaceae</taxon>
        <taxon>Nocardioides</taxon>
    </lineage>
</organism>
<proteinExistence type="inferred from homology"/>
<evidence type="ECO:0000256" key="1">
    <source>
        <dbReference type="ARBA" id="ARBA00023235"/>
    </source>
</evidence>
<evidence type="ECO:0000256" key="2">
    <source>
        <dbReference type="PIRNR" id="PIRNR006241"/>
    </source>
</evidence>
<name>A0ABN2R7F1_9ACTN</name>
<evidence type="ECO:0000313" key="4">
    <source>
        <dbReference type="EMBL" id="GAA1964503.1"/>
    </source>
</evidence>
<dbReference type="RefSeq" id="WP_344045272.1">
    <property type="nucleotide sequence ID" value="NZ_BAAAPB010000002.1"/>
</dbReference>
<dbReference type="InterPro" id="IPR050417">
    <property type="entry name" value="Sugar_Epim/Isomerase"/>
</dbReference>
<dbReference type="Gene3D" id="3.20.20.150">
    <property type="entry name" value="Divalent-metal-dependent TIM barrel enzymes"/>
    <property type="match status" value="1"/>
</dbReference>
<protein>
    <submittedName>
        <fullName evidence="4">Hydroxypyruvate isomerase</fullName>
    </submittedName>
</protein>
<dbReference type="PIRSF" id="PIRSF006241">
    <property type="entry name" value="HyI"/>
    <property type="match status" value="1"/>
</dbReference>
<reference evidence="4 5" key="1">
    <citation type="journal article" date="2019" name="Int. J. Syst. Evol. Microbiol.">
        <title>The Global Catalogue of Microorganisms (GCM) 10K type strain sequencing project: providing services to taxonomists for standard genome sequencing and annotation.</title>
        <authorList>
            <consortium name="The Broad Institute Genomics Platform"/>
            <consortium name="The Broad Institute Genome Sequencing Center for Infectious Disease"/>
            <person name="Wu L."/>
            <person name="Ma J."/>
        </authorList>
    </citation>
    <scope>NUCLEOTIDE SEQUENCE [LARGE SCALE GENOMIC DNA]</scope>
    <source>
        <strain evidence="4 5">JCM 15309</strain>
    </source>
</reference>
<evidence type="ECO:0000259" key="3">
    <source>
        <dbReference type="Pfam" id="PF01261"/>
    </source>
</evidence>
<dbReference type="InterPro" id="IPR026040">
    <property type="entry name" value="HyI-like"/>
</dbReference>
<keyword evidence="5" id="KW-1185">Reference proteome</keyword>
<feature type="domain" description="Xylose isomerase-like TIM barrel" evidence="3">
    <location>
        <begin position="26"/>
        <end position="253"/>
    </location>
</feature>
<keyword evidence="1 2" id="KW-0413">Isomerase</keyword>
<dbReference type="EMBL" id="BAAAPB010000002">
    <property type="protein sequence ID" value="GAA1964503.1"/>
    <property type="molecule type" value="Genomic_DNA"/>
</dbReference>
<dbReference type="Proteomes" id="UP001500571">
    <property type="component" value="Unassembled WGS sequence"/>
</dbReference>
<dbReference type="Pfam" id="PF01261">
    <property type="entry name" value="AP_endonuc_2"/>
    <property type="match status" value="1"/>
</dbReference>
<dbReference type="GO" id="GO:0016853">
    <property type="term" value="F:isomerase activity"/>
    <property type="evidence" value="ECO:0007669"/>
    <property type="project" value="UniProtKB-KW"/>
</dbReference>
<dbReference type="SUPFAM" id="SSF51658">
    <property type="entry name" value="Xylose isomerase-like"/>
    <property type="match status" value="1"/>
</dbReference>
<accession>A0ABN2R7F1</accession>
<sequence>MSAPRSLSVNLEYMFTDAGDDLASRVRAAAAAGFDKAEIFWTHDKDLDALAGALDETGVRLWTVLVDPRTTRLVLKETHDGFLEDVRRTVDDAVRLGCPHVVIGSGPAVPYLKRPVQIGIMTEAVARAAEIADDADVTLLIEAVNTRMDHPGVLTSQTQDSVAVVRGVDSPRVRVLYDLYHSVVEGEDPEIVLPQVVDLVAHVQIADAPGRGEPGSGDIDWPASFALLDQVGYTGAVGIECYPTVPSTADALGYVQRVATGTEVAAS</sequence>
<gene>
    <name evidence="4" type="primary">hyi_1</name>
    <name evidence="4" type="ORF">GCM10009798_25880</name>
</gene>
<dbReference type="InterPro" id="IPR036237">
    <property type="entry name" value="Xyl_isomerase-like_sf"/>
</dbReference>
<comment type="similarity">
    <text evidence="2">Belongs to the hyi family.</text>
</comment>
<evidence type="ECO:0000313" key="5">
    <source>
        <dbReference type="Proteomes" id="UP001500571"/>
    </source>
</evidence>
<comment type="caution">
    <text evidence="4">The sequence shown here is derived from an EMBL/GenBank/DDBJ whole genome shotgun (WGS) entry which is preliminary data.</text>
</comment>
<dbReference type="PANTHER" id="PTHR43489">
    <property type="entry name" value="ISOMERASE"/>
    <property type="match status" value="1"/>
</dbReference>